<proteinExistence type="predicted"/>
<protein>
    <submittedName>
        <fullName evidence="2">BTB/POZ fold protein</fullName>
    </submittedName>
</protein>
<feature type="compositionally biased region" description="Pro residues" evidence="1">
    <location>
        <begin position="79"/>
        <end position="91"/>
    </location>
</feature>
<gene>
    <name evidence="2" type="ORF">PG996_007233</name>
</gene>
<sequence length="273" mass="30837">MSGPFRFLVGPEKTEYMMHAELVASISQPLKVLVTGSMVESCRGVAEWPEVDDATFMRFFQFAYSGNFQDEEPEERPTPAEPPALGEPPAPREYDEPEPQLVEAFIGRPRRNRIQANPFSFVEAPVEKKTTLWESFTEMYPPLESQTSGWPLPDQNPVLDFTRVFLAYARLYVLADEKDIQGLAALSLRRLHHILKHFNLQGHGPDSIASLAEYCFENTCDKGGAQDELRRLVCLFSASKLKILWTSQSFRRAFVEIGDFSIGVVGMLVEGLD</sequence>
<comment type="caution">
    <text evidence="2">The sequence shown here is derived from an EMBL/GenBank/DDBJ whole genome shotgun (WGS) entry which is preliminary data.</text>
</comment>
<evidence type="ECO:0000256" key="1">
    <source>
        <dbReference type="SAM" id="MobiDB-lite"/>
    </source>
</evidence>
<feature type="region of interest" description="Disordered" evidence="1">
    <location>
        <begin position="68"/>
        <end position="95"/>
    </location>
</feature>
<evidence type="ECO:0000313" key="3">
    <source>
        <dbReference type="Proteomes" id="UP001446871"/>
    </source>
</evidence>
<dbReference type="EMBL" id="JAQQWM010000004">
    <property type="protein sequence ID" value="KAK8068121.1"/>
    <property type="molecule type" value="Genomic_DNA"/>
</dbReference>
<keyword evidence="3" id="KW-1185">Reference proteome</keyword>
<dbReference type="Proteomes" id="UP001446871">
    <property type="component" value="Unassembled WGS sequence"/>
</dbReference>
<dbReference type="InterPro" id="IPR011333">
    <property type="entry name" value="SKP1/BTB/POZ_sf"/>
</dbReference>
<evidence type="ECO:0000313" key="2">
    <source>
        <dbReference type="EMBL" id="KAK8068121.1"/>
    </source>
</evidence>
<dbReference type="Gene3D" id="3.30.710.10">
    <property type="entry name" value="Potassium Channel Kv1.1, Chain A"/>
    <property type="match status" value="1"/>
</dbReference>
<name>A0ABR1VCQ8_9PEZI</name>
<organism evidence="2 3">
    <name type="scientific">Apiospora saccharicola</name>
    <dbReference type="NCBI Taxonomy" id="335842"/>
    <lineage>
        <taxon>Eukaryota</taxon>
        <taxon>Fungi</taxon>
        <taxon>Dikarya</taxon>
        <taxon>Ascomycota</taxon>
        <taxon>Pezizomycotina</taxon>
        <taxon>Sordariomycetes</taxon>
        <taxon>Xylariomycetidae</taxon>
        <taxon>Amphisphaeriales</taxon>
        <taxon>Apiosporaceae</taxon>
        <taxon>Apiospora</taxon>
    </lineage>
</organism>
<accession>A0ABR1VCQ8</accession>
<reference evidence="2 3" key="1">
    <citation type="submission" date="2023-01" db="EMBL/GenBank/DDBJ databases">
        <title>Analysis of 21 Apiospora genomes using comparative genomics revels a genus with tremendous synthesis potential of carbohydrate active enzymes and secondary metabolites.</title>
        <authorList>
            <person name="Sorensen T."/>
        </authorList>
    </citation>
    <scope>NUCLEOTIDE SEQUENCE [LARGE SCALE GENOMIC DNA]</scope>
    <source>
        <strain evidence="2 3">CBS 83171</strain>
    </source>
</reference>